<dbReference type="PROSITE" id="PS00606">
    <property type="entry name" value="KS3_1"/>
    <property type="match status" value="1"/>
</dbReference>
<dbReference type="GO" id="GO:0004312">
    <property type="term" value="F:fatty acid synthase activity"/>
    <property type="evidence" value="ECO:0007669"/>
    <property type="project" value="TreeGrafter"/>
</dbReference>
<dbReference type="Proteomes" id="UP001166286">
    <property type="component" value="Unassembled WGS sequence"/>
</dbReference>
<dbReference type="InterPro" id="IPR049552">
    <property type="entry name" value="PKS_DH_N"/>
</dbReference>
<evidence type="ECO:0000256" key="6">
    <source>
        <dbReference type="PROSITE-ProRule" id="PRU01363"/>
    </source>
</evidence>
<dbReference type="PANTHER" id="PTHR43775">
    <property type="entry name" value="FATTY ACID SYNTHASE"/>
    <property type="match status" value="1"/>
</dbReference>
<dbReference type="InterPro" id="IPR057326">
    <property type="entry name" value="KR_dom"/>
</dbReference>
<dbReference type="PROSITE" id="PS52004">
    <property type="entry name" value="KS3_2"/>
    <property type="match status" value="1"/>
</dbReference>
<feature type="domain" description="Carrier" evidence="8">
    <location>
        <begin position="2420"/>
        <end position="2499"/>
    </location>
</feature>
<dbReference type="CDD" id="cd02440">
    <property type="entry name" value="AdoMet_MTases"/>
    <property type="match status" value="1"/>
</dbReference>
<evidence type="ECO:0000313" key="12">
    <source>
        <dbReference type="Proteomes" id="UP001166286"/>
    </source>
</evidence>
<dbReference type="SMART" id="SM00822">
    <property type="entry name" value="PKS_KR"/>
    <property type="match status" value="1"/>
</dbReference>
<dbReference type="InterPro" id="IPR029063">
    <property type="entry name" value="SAM-dependent_MTases_sf"/>
</dbReference>
<feature type="region of interest" description="Disordered" evidence="7">
    <location>
        <begin position="2527"/>
        <end position="2554"/>
    </location>
</feature>
<evidence type="ECO:0000256" key="4">
    <source>
        <dbReference type="ARBA" id="ARBA00022679"/>
    </source>
</evidence>
<dbReference type="Gene3D" id="3.40.47.10">
    <property type="match status" value="1"/>
</dbReference>
<dbReference type="InterPro" id="IPR036291">
    <property type="entry name" value="NAD(P)-bd_dom_sf"/>
</dbReference>
<dbReference type="GO" id="GO:0004315">
    <property type="term" value="F:3-oxoacyl-[acyl-carrier-protein] synthase activity"/>
    <property type="evidence" value="ECO:0007669"/>
    <property type="project" value="InterPro"/>
</dbReference>
<dbReference type="InterPro" id="IPR009081">
    <property type="entry name" value="PP-bd_ACP"/>
</dbReference>
<dbReference type="InterPro" id="IPR049551">
    <property type="entry name" value="PKS_DH_C"/>
</dbReference>
<evidence type="ECO:0000259" key="9">
    <source>
        <dbReference type="PROSITE" id="PS52004"/>
    </source>
</evidence>
<evidence type="ECO:0000259" key="8">
    <source>
        <dbReference type="PROSITE" id="PS50075"/>
    </source>
</evidence>
<dbReference type="InterPro" id="IPR013968">
    <property type="entry name" value="PKS_KR"/>
</dbReference>
<dbReference type="InterPro" id="IPR020807">
    <property type="entry name" value="PKS_DH"/>
</dbReference>
<dbReference type="SMART" id="SM00827">
    <property type="entry name" value="PKS_AT"/>
    <property type="match status" value="1"/>
</dbReference>
<dbReference type="Gene3D" id="3.10.129.110">
    <property type="entry name" value="Polyketide synthase dehydratase"/>
    <property type="match status" value="1"/>
</dbReference>
<dbReference type="InterPro" id="IPR014031">
    <property type="entry name" value="Ketoacyl_synth_C"/>
</dbReference>
<dbReference type="Pfam" id="PF00698">
    <property type="entry name" value="Acyl_transf_1"/>
    <property type="match status" value="1"/>
</dbReference>
<dbReference type="Pfam" id="PF02801">
    <property type="entry name" value="Ketoacyl-synt_C"/>
    <property type="match status" value="1"/>
</dbReference>
<dbReference type="Gene3D" id="3.40.50.150">
    <property type="entry name" value="Vaccinia Virus protein VP39"/>
    <property type="match status" value="1"/>
</dbReference>
<dbReference type="InterPro" id="IPR036736">
    <property type="entry name" value="ACP-like_sf"/>
</dbReference>
<dbReference type="SUPFAM" id="SSF53335">
    <property type="entry name" value="S-adenosyl-L-methionine-dependent methyltransferases"/>
    <property type="match status" value="1"/>
</dbReference>
<dbReference type="CDD" id="cd00833">
    <property type="entry name" value="PKS"/>
    <property type="match status" value="1"/>
</dbReference>
<dbReference type="Gene3D" id="3.40.50.720">
    <property type="entry name" value="NAD(P)-binding Rossmann-like Domain"/>
    <property type="match status" value="1"/>
</dbReference>
<dbReference type="InterPro" id="IPR042104">
    <property type="entry name" value="PKS_dehydratase_sf"/>
</dbReference>
<feature type="region of interest" description="C-terminal hotdog fold" evidence="6">
    <location>
        <begin position="1101"/>
        <end position="1255"/>
    </location>
</feature>
<dbReference type="PANTHER" id="PTHR43775:SF20">
    <property type="entry name" value="HYBRID PKS-NRPS SYNTHETASE APDA"/>
    <property type="match status" value="1"/>
</dbReference>
<dbReference type="Pfam" id="PF14765">
    <property type="entry name" value="PS-DH"/>
    <property type="match status" value="1"/>
</dbReference>
<dbReference type="SUPFAM" id="SSF55048">
    <property type="entry name" value="Probable ACP-binding domain of malonyl-CoA ACP transacylase"/>
    <property type="match status" value="1"/>
</dbReference>
<sequence>MAEPIAVIGVGCRFPGGADTPSKLWSVINHPCDLRRKPSASRFNIDPFYHPVGTHHGTTNTTKSYWLEDNDRSSVAQFDAGFFNIQPGEAKAMDPQQRLLMEVVYDSLCAAGQPMEKLRGSDTAVYVGSMCDDYNTMLTRDWETLPRYTATGLERGILANRLSYFFDWHGPSVSIDTACSSSLVALDYAVQTIRSGRSKVAVAAGTSLILSPVMYISESNLGMLSPKGRCAMWDVAADGYARGEGVAAVIVKTLSQAIADNDPIDCIIRETGVNQDGRTPGLTIPSSLAQAALIRQCYATAGLDPINNPRDRPQFFQAHGTGTQAGDPQEAEAISSALFPAGSRATMSSEKLLVGSIKTVLGHSEGTAGLASVISTSLALKHGIVPPNLHFDNLSPNVAPFFKHLDIPTTPMAWPTSGSEVRRASVNSFGFGGTNAHCILENFVPKYIMKTSSSTLFTPLTLSAASATALRTMLSRHLDYLKENPTVELADLAYTLQHRRSTFPYRKTIAAENVQSAVQSLQNIIDPPFNSKEDAGLGTRFSTPSQPSRVMGIFTGQGAQWPRMGAELVESSPFAASRIAELDAALQNLPIRSNRPSWTLKDQLLMAKESSRIAEAALSQPLCTAVQILLVDILHEAGISFTAVVGHSSGEIGAAYAAGFLSAQDAIRIAYFRGVHAKIASSPNAHAPRGAMMAIGASFEDARALCREDRFAGRIEVAAMNSSSSTTLSGDEDAIVEAENELKAKGTFARRLKVDTAYHSAHMGSCAGPYLASMISCGIQPTQPRQDVTTTWFSSVYEGTPMTLETLNKQYWVDNMCTTVRFAGAIAEAVQQNGAFDLAIEVGPNPALKGPATATMDSFRAEGSTPYTGLLSRGQSDIKQLSAALGFVWTRLGFESIRFSAVQTLLSGNEHMTVLQDLPPYPFDHQRIYWISSRIPNNFRHRSVMHITNPVLGNPCSEAITPSEFQWRKILQPSEMPWLKGHMLQGQTVFPATGYVSMAVEAIKILALNINADALISLIKLEDVDITRAIAFDDDSISVETIFSVSSVNITEQSLTAEWACYSAAEGVANAILNARGRALCHLSPAEPGTLPLVKTDPYNLVNIDEEHFYTNLSKIGYDYAPPFRGLSNIRRRLGYSVGILADQSGSGWDDKLVLHPGMLDSALQTIFAAWSYPGDTSIWSLYVPVSISAITVNPYFTPLGDGGKQDVIQYESSIRSKGPSKLVGDICLHTQDGAHAFMHFEGATFVPFSRATPKNDLPMFSHFQYKVASPDGQLAAGGEKLSKFEVQMYKDVDRAAYWFARNASLSIPVEERHELLPHFQRYLSWCDRMVDMITLNAHPTVKAECNADSRQTIAQILAPYEGRKDIKFVEVVGDNLIAVICAGTSMLEHMHRDGLLRAFYEENAICSGPTGRWLARLVSQIAHRYPSLNIFEVGAGTGATTSAVLREIGDTYISYTFTDISSGFFMAAEERFAKTASSMAFKTFNMEKEPSVQGFVEGLYDVVIAVNVLHVSGDMQASLSNVRRLLKPGGFLVVGELISTDLIFSGMTVGTLPGWWIGAETGRPWGPLLNLRQWDSTLKKVGFAGIDTVTPDINASLPMNVFVAQAVNDQVTLLRNPLAVNEQPAGIRNDSLAIIGGTTLPVYNLGQEIARILSHRFQKKQFFDTLEDFATFDMARSQSADGPIPVLCLTDLDRPYLEDLTVAKFAALKTLWAIAGTVVWVTCGSRKDNPYSHMMKGIINTVKKEHPNLSVQVYDLDCAVSAGNGIQRTTATDLAVTLLRERILHEWGAESNMLWTLEPEIFVGDGKQLITRLLPDLDKNKRYNSQRRDVFTTADPAHETLELVGIGRGKERSLELYKVSPLRLSASPAAEYRTVRIRYSLLQSLAVGGAGFLRLCMGIDQVTGETLLALTGSSESPAKVPASWCISFPKKVAASTLISVATNLIAEHILSLTPRGSTLLVNEPSLALQAALRAKATGKNVNTAFTTAELRQDKDDASVFLHPNFPQHVIKATIPSSVAVFVHFSHSAASDAVRDAITKCLTPTCLKISEEGVLSHEVNASSKPETAINLAQMLQKASDDPQMVACEIECIHLENAIHHMGSGEPLAVVDWTASPSVTAKVQPVNSGMLFRADNTYLFVGMAGELGQSLAQWMIKHGARNVVLTSRTPKVNPRFVEDMEKRYGASVIAMSLDVTSRQSLENVINAITATLPRIGGIINGAMVLEDGLFANMSLENFTRVTAPKVLGTQLLDQAFHDDTSLDFFIVTSSIASSIGWTGQSNYSAANEGMNSLVCKRRARGVPASTMNIPAVLGVGYAAHADNFDFDYFESIGCINICEEDLHTLFAEAVLSGRPGQTREVQAQVVMGVNFIPADLEVKAAHKRDVKFCHFIQREEKSAEAQAVKTSVRVRVQLQTAKSQEEAFTITRDAFLAHLKCLLRIMEKENLDDSVSLMDQGVDSLVAVDIRAWFLMELGVDVPTLKILGGGSIADLIKGALERRPDENNLAPQPTTPSIPILQTVPSASAEISFSSGSRTPDFTPAPYSRASVSTTPSSEEFFDKLEVKIRDLKGSSSIGSLN</sequence>
<dbReference type="PROSITE" id="PS52019">
    <property type="entry name" value="PKS_MFAS_DH"/>
    <property type="match status" value="1"/>
</dbReference>
<dbReference type="GO" id="GO:0032259">
    <property type="term" value="P:methylation"/>
    <property type="evidence" value="ECO:0007669"/>
    <property type="project" value="UniProtKB-KW"/>
</dbReference>
<dbReference type="SUPFAM" id="SSF47336">
    <property type="entry name" value="ACP-like"/>
    <property type="match status" value="1"/>
</dbReference>
<dbReference type="InterPro" id="IPR014030">
    <property type="entry name" value="Ketoacyl_synth_N"/>
</dbReference>
<dbReference type="SMART" id="SM00825">
    <property type="entry name" value="PKS_KS"/>
    <property type="match status" value="1"/>
</dbReference>
<reference evidence="11" key="1">
    <citation type="submission" date="2023-03" db="EMBL/GenBank/DDBJ databases">
        <title>Complete genome of Cladonia borealis.</title>
        <authorList>
            <person name="Park H."/>
        </authorList>
    </citation>
    <scope>NUCLEOTIDE SEQUENCE</scope>
    <source>
        <strain evidence="11">ANT050790</strain>
    </source>
</reference>
<feature type="domain" description="PKS/mFAS DH" evidence="10">
    <location>
        <begin position="949"/>
        <end position="1255"/>
    </location>
</feature>
<feature type="region of interest" description="N-terminal hotdog fold" evidence="6">
    <location>
        <begin position="949"/>
        <end position="1086"/>
    </location>
</feature>
<keyword evidence="1" id="KW-0596">Phosphopantetheine</keyword>
<feature type="domain" description="Ketosynthase family 3 (KS3)" evidence="9">
    <location>
        <begin position="2"/>
        <end position="442"/>
    </location>
</feature>
<protein>
    <recommendedName>
        <fullName evidence="13">Polyketide synthase</fullName>
    </recommendedName>
</protein>
<evidence type="ECO:0000256" key="7">
    <source>
        <dbReference type="SAM" id="MobiDB-lite"/>
    </source>
</evidence>
<keyword evidence="4" id="KW-0808">Transferase</keyword>
<organism evidence="11 12">
    <name type="scientific">Cladonia borealis</name>
    <dbReference type="NCBI Taxonomy" id="184061"/>
    <lineage>
        <taxon>Eukaryota</taxon>
        <taxon>Fungi</taxon>
        <taxon>Dikarya</taxon>
        <taxon>Ascomycota</taxon>
        <taxon>Pezizomycotina</taxon>
        <taxon>Lecanoromycetes</taxon>
        <taxon>OSLEUM clade</taxon>
        <taxon>Lecanoromycetidae</taxon>
        <taxon>Lecanorales</taxon>
        <taxon>Lecanorineae</taxon>
        <taxon>Cladoniaceae</taxon>
        <taxon>Cladonia</taxon>
    </lineage>
</organism>
<dbReference type="SMART" id="SM00826">
    <property type="entry name" value="PKS_DH"/>
    <property type="match status" value="1"/>
</dbReference>
<name>A0AA39V383_9LECA</name>
<evidence type="ECO:0000259" key="10">
    <source>
        <dbReference type="PROSITE" id="PS52019"/>
    </source>
</evidence>
<dbReference type="GO" id="GO:0008168">
    <property type="term" value="F:methyltransferase activity"/>
    <property type="evidence" value="ECO:0007669"/>
    <property type="project" value="UniProtKB-KW"/>
</dbReference>
<dbReference type="Pfam" id="PF22621">
    <property type="entry name" value="CurL-like_PKS_C"/>
    <property type="match status" value="1"/>
</dbReference>
<keyword evidence="2" id="KW-0597">Phosphoprotein</keyword>
<dbReference type="InterPro" id="IPR016035">
    <property type="entry name" value="Acyl_Trfase/lysoPLipase"/>
</dbReference>
<dbReference type="Gene3D" id="3.30.70.3290">
    <property type="match status" value="1"/>
</dbReference>
<dbReference type="InterPro" id="IPR020806">
    <property type="entry name" value="PKS_PP-bd"/>
</dbReference>
<evidence type="ECO:0000313" key="11">
    <source>
        <dbReference type="EMBL" id="KAK0514333.1"/>
    </source>
</evidence>
<dbReference type="Pfam" id="PF21089">
    <property type="entry name" value="PKS_DH_N"/>
    <property type="match status" value="1"/>
</dbReference>
<feature type="active site" description="Proton donor; for dehydratase activity" evidence="6">
    <location>
        <position position="1161"/>
    </location>
</feature>
<gene>
    <name evidence="11" type="ORF">JMJ35_002950</name>
</gene>
<dbReference type="Pfam" id="PF23297">
    <property type="entry name" value="ACP_SdgA_C"/>
    <property type="match status" value="1"/>
</dbReference>
<dbReference type="Pfam" id="PF08242">
    <property type="entry name" value="Methyltransf_12"/>
    <property type="match status" value="1"/>
</dbReference>
<dbReference type="SUPFAM" id="SSF51735">
    <property type="entry name" value="NAD(P)-binding Rossmann-fold domains"/>
    <property type="match status" value="1"/>
</dbReference>
<proteinExistence type="predicted"/>
<dbReference type="Pfam" id="PF08659">
    <property type="entry name" value="KR"/>
    <property type="match status" value="1"/>
</dbReference>
<evidence type="ECO:0000256" key="2">
    <source>
        <dbReference type="ARBA" id="ARBA00022553"/>
    </source>
</evidence>
<evidence type="ECO:0000256" key="3">
    <source>
        <dbReference type="ARBA" id="ARBA00022603"/>
    </source>
</evidence>
<dbReference type="GO" id="GO:0044550">
    <property type="term" value="P:secondary metabolite biosynthetic process"/>
    <property type="evidence" value="ECO:0007669"/>
    <property type="project" value="UniProtKB-ARBA"/>
</dbReference>
<evidence type="ECO:0000256" key="5">
    <source>
        <dbReference type="ARBA" id="ARBA00023268"/>
    </source>
</evidence>
<dbReference type="Pfam" id="PF00109">
    <property type="entry name" value="ketoacyl-synt"/>
    <property type="match status" value="1"/>
</dbReference>
<dbReference type="InterPro" id="IPR001227">
    <property type="entry name" value="Ac_transferase_dom_sf"/>
</dbReference>
<dbReference type="InterPro" id="IPR020841">
    <property type="entry name" value="PKS_Beta-ketoAc_synthase_dom"/>
</dbReference>
<keyword evidence="3" id="KW-0489">Methyltransferase</keyword>
<dbReference type="InterPro" id="IPR013217">
    <property type="entry name" value="Methyltransf_12"/>
</dbReference>
<dbReference type="SUPFAM" id="SSF53901">
    <property type="entry name" value="Thiolase-like"/>
    <property type="match status" value="1"/>
</dbReference>
<dbReference type="SUPFAM" id="SSF52151">
    <property type="entry name" value="FabD/lysophospholipase-like"/>
    <property type="match status" value="1"/>
</dbReference>
<feature type="active site" description="Proton acceptor; for dehydratase activity" evidence="6">
    <location>
        <position position="982"/>
    </location>
</feature>
<dbReference type="InterPro" id="IPR016036">
    <property type="entry name" value="Malonyl_transacylase_ACP-bd"/>
</dbReference>
<keyword evidence="5" id="KW-0511">Multifunctional enzyme</keyword>
<dbReference type="InterPro" id="IPR018201">
    <property type="entry name" value="Ketoacyl_synth_AS"/>
</dbReference>
<accession>A0AA39V383</accession>
<keyword evidence="12" id="KW-1185">Reference proteome</keyword>
<dbReference type="Gene3D" id="3.40.366.10">
    <property type="entry name" value="Malonyl-Coenzyme A Acyl Carrier Protein, domain 2"/>
    <property type="match status" value="1"/>
</dbReference>
<dbReference type="InterPro" id="IPR016039">
    <property type="entry name" value="Thiolase-like"/>
</dbReference>
<dbReference type="EMBL" id="JAFEKC020000005">
    <property type="protein sequence ID" value="KAK0514333.1"/>
    <property type="molecule type" value="Genomic_DNA"/>
</dbReference>
<dbReference type="GO" id="GO:0006633">
    <property type="term" value="P:fatty acid biosynthetic process"/>
    <property type="evidence" value="ECO:0007669"/>
    <property type="project" value="InterPro"/>
</dbReference>
<dbReference type="InterPro" id="IPR049900">
    <property type="entry name" value="PKS_mFAS_DH"/>
</dbReference>
<dbReference type="InterPro" id="IPR050091">
    <property type="entry name" value="PKS_NRPS_Biosynth_Enz"/>
</dbReference>
<dbReference type="PROSITE" id="PS50075">
    <property type="entry name" value="CARRIER"/>
    <property type="match status" value="1"/>
</dbReference>
<comment type="caution">
    <text evidence="11">The sequence shown here is derived from an EMBL/GenBank/DDBJ whole genome shotgun (WGS) entry which is preliminary data.</text>
</comment>
<evidence type="ECO:0008006" key="13">
    <source>
        <dbReference type="Google" id="ProtNLM"/>
    </source>
</evidence>
<dbReference type="GO" id="GO:0031177">
    <property type="term" value="F:phosphopantetheine binding"/>
    <property type="evidence" value="ECO:0007669"/>
    <property type="project" value="InterPro"/>
</dbReference>
<dbReference type="InterPro" id="IPR014043">
    <property type="entry name" value="Acyl_transferase_dom"/>
</dbReference>
<dbReference type="SMART" id="SM00823">
    <property type="entry name" value="PKS_PP"/>
    <property type="match status" value="1"/>
</dbReference>
<evidence type="ECO:0000256" key="1">
    <source>
        <dbReference type="ARBA" id="ARBA00022450"/>
    </source>
</evidence>